<dbReference type="InterPro" id="IPR016024">
    <property type="entry name" value="ARM-type_fold"/>
</dbReference>
<organism evidence="4 5">
    <name type="scientific">Trifolium pratense</name>
    <name type="common">Red clover</name>
    <dbReference type="NCBI Taxonomy" id="57577"/>
    <lineage>
        <taxon>Eukaryota</taxon>
        <taxon>Viridiplantae</taxon>
        <taxon>Streptophyta</taxon>
        <taxon>Embryophyta</taxon>
        <taxon>Tracheophyta</taxon>
        <taxon>Spermatophyta</taxon>
        <taxon>Magnoliopsida</taxon>
        <taxon>eudicotyledons</taxon>
        <taxon>Gunneridae</taxon>
        <taxon>Pentapetalae</taxon>
        <taxon>rosids</taxon>
        <taxon>fabids</taxon>
        <taxon>Fabales</taxon>
        <taxon>Fabaceae</taxon>
        <taxon>Papilionoideae</taxon>
        <taxon>50 kb inversion clade</taxon>
        <taxon>NPAAA clade</taxon>
        <taxon>Hologalegina</taxon>
        <taxon>IRL clade</taxon>
        <taxon>Trifolieae</taxon>
        <taxon>Trifolium</taxon>
    </lineage>
</organism>
<dbReference type="GO" id="GO:0005634">
    <property type="term" value="C:nucleus"/>
    <property type="evidence" value="ECO:0007669"/>
    <property type="project" value="UniProtKB-SubCell"/>
</dbReference>
<dbReference type="InterPro" id="IPR015943">
    <property type="entry name" value="WD40/YVTN_repeat-like_dom_sf"/>
</dbReference>
<evidence type="ECO:0000256" key="2">
    <source>
        <dbReference type="ARBA" id="ARBA00023242"/>
    </source>
</evidence>
<dbReference type="EMBL" id="ASHM01057976">
    <property type="protein sequence ID" value="PNX88883.1"/>
    <property type="molecule type" value="Genomic_DNA"/>
</dbReference>
<dbReference type="STRING" id="57577.A0A2K3MDL3"/>
<dbReference type="Pfam" id="PF01602">
    <property type="entry name" value="Adaptin_N"/>
    <property type="match status" value="1"/>
</dbReference>
<dbReference type="InterPro" id="IPR033270">
    <property type="entry name" value="VPRBP/DCAF1"/>
</dbReference>
<dbReference type="SUPFAM" id="SSF48371">
    <property type="entry name" value="ARM repeat"/>
    <property type="match status" value="1"/>
</dbReference>
<dbReference type="AlphaFoldDB" id="A0A2K3MDL3"/>
<dbReference type="ExpressionAtlas" id="A0A2K3MDL3">
    <property type="expression patterns" value="baseline"/>
</dbReference>
<dbReference type="GO" id="GO:0016567">
    <property type="term" value="P:protein ubiquitination"/>
    <property type="evidence" value="ECO:0007669"/>
    <property type="project" value="InterPro"/>
</dbReference>
<reference evidence="4 5" key="1">
    <citation type="journal article" date="2014" name="Am. J. Bot.">
        <title>Genome assembly and annotation for red clover (Trifolium pratense; Fabaceae).</title>
        <authorList>
            <person name="Istvanek J."/>
            <person name="Jaros M."/>
            <person name="Krenek A."/>
            <person name="Repkova J."/>
        </authorList>
    </citation>
    <scope>NUCLEOTIDE SEQUENCE [LARGE SCALE GENOMIC DNA]</scope>
    <source>
        <strain evidence="5">cv. Tatra</strain>
        <tissue evidence="4">Young leaves</tissue>
    </source>
</reference>
<dbReference type="GO" id="GO:0006886">
    <property type="term" value="P:intracellular protein transport"/>
    <property type="evidence" value="ECO:0007669"/>
    <property type="project" value="InterPro"/>
</dbReference>
<dbReference type="Proteomes" id="UP000236291">
    <property type="component" value="Unassembled WGS sequence"/>
</dbReference>
<dbReference type="PANTHER" id="PTHR13129:SF4">
    <property type="entry name" value="DDB1- AND CUL4-ASSOCIATED FACTOR 1"/>
    <property type="match status" value="1"/>
</dbReference>
<protein>
    <submittedName>
        <fullName evidence="4">Ddb1-and cul4-associated factor-like protein</fullName>
    </submittedName>
</protein>
<gene>
    <name evidence="4" type="ORF">L195_g044997</name>
</gene>
<dbReference type="PANTHER" id="PTHR13129">
    <property type="entry name" value="VPRBP PROTEIN-RELATED"/>
    <property type="match status" value="1"/>
</dbReference>
<accession>A0A2K3MDL3</accession>
<dbReference type="SUPFAM" id="SSF82171">
    <property type="entry name" value="DPP6 N-terminal domain-like"/>
    <property type="match status" value="1"/>
</dbReference>
<keyword evidence="2" id="KW-0539">Nucleus</keyword>
<sequence length="230" mass="25578">QLLLSSCSKDVKLWDATSILGGPTPSFEGCKAARFSNSGKSFAALSSESAGREIVLYDIQEGKLERTLSDTLATSTGRGHAYSLIHFSPDDERLLYNGVLWDPRRSEPVYRFDQFTDYGGGGFHPAGNEIALQQYDGNAIVDRLLQFLEMEKDYVTSEALLLVKDLLRKYPQWSQVCIATVGNISSNNVQEPKAKAALIWMLGGYSQDMHDAPYVLESLVENWDEEHSAE</sequence>
<feature type="non-terminal residue" evidence="4">
    <location>
        <position position="1"/>
    </location>
</feature>
<evidence type="ECO:0000313" key="5">
    <source>
        <dbReference type="Proteomes" id="UP000236291"/>
    </source>
</evidence>
<comment type="subcellular location">
    <subcellularLocation>
        <location evidence="1">Nucleus</location>
    </subcellularLocation>
</comment>
<evidence type="ECO:0000259" key="3">
    <source>
        <dbReference type="Pfam" id="PF01602"/>
    </source>
</evidence>
<feature type="domain" description="Clathrin/coatomer adaptor adaptin-like N-terminal" evidence="3">
    <location>
        <begin position="139"/>
        <end position="223"/>
    </location>
</feature>
<dbReference type="InterPro" id="IPR002553">
    <property type="entry name" value="Clathrin/coatomer_adapt-like_N"/>
</dbReference>
<dbReference type="Gene3D" id="2.130.10.10">
    <property type="entry name" value="YVTN repeat-like/Quinoprotein amine dehydrogenase"/>
    <property type="match status" value="1"/>
</dbReference>
<dbReference type="GO" id="GO:0080008">
    <property type="term" value="C:Cul4-RING E3 ubiquitin ligase complex"/>
    <property type="evidence" value="ECO:0007669"/>
    <property type="project" value="TreeGrafter"/>
</dbReference>
<feature type="non-terminal residue" evidence="4">
    <location>
        <position position="230"/>
    </location>
</feature>
<dbReference type="GO" id="GO:0030117">
    <property type="term" value="C:membrane coat"/>
    <property type="evidence" value="ECO:0007669"/>
    <property type="project" value="InterPro"/>
</dbReference>
<comment type="caution">
    <text evidence="4">The sequence shown here is derived from an EMBL/GenBank/DDBJ whole genome shotgun (WGS) entry which is preliminary data.</text>
</comment>
<proteinExistence type="predicted"/>
<reference evidence="4 5" key="2">
    <citation type="journal article" date="2017" name="Front. Plant Sci.">
        <title>Gene Classification and Mining of Molecular Markers Useful in Red Clover (Trifolium pratense) Breeding.</title>
        <authorList>
            <person name="Istvanek J."/>
            <person name="Dluhosova J."/>
            <person name="Dluhos P."/>
            <person name="Patkova L."/>
            <person name="Nedelnik J."/>
            <person name="Repkova J."/>
        </authorList>
    </citation>
    <scope>NUCLEOTIDE SEQUENCE [LARGE SCALE GENOMIC DNA]</scope>
    <source>
        <strain evidence="5">cv. Tatra</strain>
        <tissue evidence="4">Young leaves</tissue>
    </source>
</reference>
<evidence type="ECO:0000256" key="1">
    <source>
        <dbReference type="ARBA" id="ARBA00004123"/>
    </source>
</evidence>
<name>A0A2K3MDL3_TRIPR</name>
<evidence type="ECO:0000313" key="4">
    <source>
        <dbReference type="EMBL" id="PNX88883.1"/>
    </source>
</evidence>
<dbReference type="GO" id="GO:0016192">
    <property type="term" value="P:vesicle-mediated transport"/>
    <property type="evidence" value="ECO:0007669"/>
    <property type="project" value="InterPro"/>
</dbReference>